<dbReference type="AlphaFoldDB" id="L8PMS4"/>
<evidence type="ECO:0000313" key="2">
    <source>
        <dbReference type="Proteomes" id="UP000011205"/>
    </source>
</evidence>
<dbReference type="PATRIC" id="fig|1160705.3.peg.146"/>
<proteinExistence type="predicted"/>
<dbReference type="EMBL" id="AMLP01000007">
    <property type="protein sequence ID" value="ELS58896.1"/>
    <property type="molecule type" value="Genomic_DNA"/>
</dbReference>
<protein>
    <submittedName>
        <fullName evidence="1">Uncharacterized protein</fullName>
    </submittedName>
</protein>
<comment type="caution">
    <text evidence="1">The sequence shown here is derived from an EMBL/GenBank/DDBJ whole genome shotgun (WGS) entry which is preliminary data.</text>
</comment>
<reference evidence="1 2" key="1">
    <citation type="journal article" date="2013" name="Genome Announc.">
        <title>Draft Genome Sequence of Streptomyces viridochromogenes Strain Tu57, Producer of Avilamycin.</title>
        <authorList>
            <person name="Gruning B.A."/>
            <person name="Erxleben A."/>
            <person name="Hahnlein A."/>
            <person name="Gunther S."/>
        </authorList>
    </citation>
    <scope>NUCLEOTIDE SEQUENCE [LARGE SCALE GENOMIC DNA]</scope>
    <source>
        <strain evidence="1 2">Tue57</strain>
    </source>
</reference>
<organism evidence="1 2">
    <name type="scientific">Streptomyces viridochromogenes Tue57</name>
    <dbReference type="NCBI Taxonomy" id="1160705"/>
    <lineage>
        <taxon>Bacteria</taxon>
        <taxon>Bacillati</taxon>
        <taxon>Actinomycetota</taxon>
        <taxon>Actinomycetes</taxon>
        <taxon>Kitasatosporales</taxon>
        <taxon>Streptomycetaceae</taxon>
        <taxon>Streptomyces</taxon>
    </lineage>
</organism>
<dbReference type="Proteomes" id="UP000011205">
    <property type="component" value="Unassembled WGS sequence"/>
</dbReference>
<name>L8PMS4_STRVR</name>
<gene>
    <name evidence="1" type="ORF">STVIR_0149</name>
</gene>
<sequence>MAAELVGKLADSEARAVAALQASRTRAVCAIGPSEAVTPTGFVM</sequence>
<evidence type="ECO:0000313" key="1">
    <source>
        <dbReference type="EMBL" id="ELS58896.1"/>
    </source>
</evidence>
<accession>L8PMS4</accession>